<gene>
    <name evidence="2" type="ORF">NEOLI_004696</name>
</gene>
<accession>A0A1U7LKU8</accession>
<reference evidence="2 3" key="1">
    <citation type="submission" date="2016-04" db="EMBL/GenBank/DDBJ databases">
        <title>Evolutionary innovation and constraint leading to complex multicellularity in the Ascomycota.</title>
        <authorList>
            <person name="Cisse O."/>
            <person name="Nguyen A."/>
            <person name="Hewitt D.A."/>
            <person name="Jedd G."/>
            <person name="Stajich J.E."/>
        </authorList>
    </citation>
    <scope>NUCLEOTIDE SEQUENCE [LARGE SCALE GENOMIC DNA]</scope>
    <source>
        <strain evidence="2 3">DAH-3</strain>
    </source>
</reference>
<dbReference type="Proteomes" id="UP000186594">
    <property type="component" value="Unassembled WGS sequence"/>
</dbReference>
<feature type="region of interest" description="Disordered" evidence="1">
    <location>
        <begin position="375"/>
        <end position="455"/>
    </location>
</feature>
<dbReference type="EMBL" id="LXFE01001951">
    <property type="protein sequence ID" value="OLL23286.1"/>
    <property type="molecule type" value="Genomic_DNA"/>
</dbReference>
<dbReference type="AlphaFoldDB" id="A0A1U7LKU8"/>
<name>A0A1U7LKU8_NEOID</name>
<keyword evidence="3" id="KW-1185">Reference proteome</keyword>
<proteinExistence type="predicted"/>
<evidence type="ECO:0000313" key="2">
    <source>
        <dbReference type="EMBL" id="OLL23286.1"/>
    </source>
</evidence>
<comment type="caution">
    <text evidence="2">The sequence shown here is derived from an EMBL/GenBank/DDBJ whole genome shotgun (WGS) entry which is preliminary data.</text>
</comment>
<evidence type="ECO:0000313" key="3">
    <source>
        <dbReference type="Proteomes" id="UP000186594"/>
    </source>
</evidence>
<protein>
    <submittedName>
        <fullName evidence="2">Uncharacterized protein</fullName>
    </submittedName>
</protein>
<evidence type="ECO:0000256" key="1">
    <source>
        <dbReference type="SAM" id="MobiDB-lite"/>
    </source>
</evidence>
<feature type="compositionally biased region" description="Polar residues" evidence="1">
    <location>
        <begin position="413"/>
        <end position="434"/>
    </location>
</feature>
<organism evidence="2 3">
    <name type="scientific">Neolecta irregularis (strain DAH-3)</name>
    <dbReference type="NCBI Taxonomy" id="1198029"/>
    <lineage>
        <taxon>Eukaryota</taxon>
        <taxon>Fungi</taxon>
        <taxon>Dikarya</taxon>
        <taxon>Ascomycota</taxon>
        <taxon>Taphrinomycotina</taxon>
        <taxon>Neolectales</taxon>
        <taxon>Neolectaceae</taxon>
        <taxon>Neolecta</taxon>
    </lineage>
</organism>
<sequence length="508" mass="56871">MHMASLFSRPRMPSDLALCPATASMTTPEPAALAESNVVSMRIHNPVSVSGPLNGVVLIAPAIEKVKLEFRGMCSTRFEPENVVRDPRFPVKVSELRQLIFTEHIIHVPTSECRGITNDLEIPFSIAFPQDSLLPPSMSSPDDEAKIFYTLRVEVSKRRKGPLLLSKKHTCLQNVQLCPELVKGDVKERDITVDPGNNSQIRVLVPVKLVPSSQPHRIRVLTPEFLVLEDLSISLREVTTLFAQQHSAILGKQTIVAEKDSFVETTSADTGQKSYLVTFHVDHKMVQQTINSPLITRNHLMRLNFKFEISPEGGGVGFIDSTVFDFPILVQGRRLPPPLLNGSRSVLNTRPRPISVASGFELDIVNSQRFDLKRRKTSALSHVSDKRRSRPRSFPESGLLPDTEFPLTPITPDYSNLHTDANISSEARQRQTSTHLKEYELPPSPKSPPRSLNSHHRSSVVSVYSESSWVSFPVANSPLLDYLLPILDWDWRDIVDGIYTTESESDEE</sequence>